<dbReference type="Pfam" id="PF00941">
    <property type="entry name" value="FAD_binding_5"/>
    <property type="match status" value="1"/>
</dbReference>
<dbReference type="InterPro" id="IPR016169">
    <property type="entry name" value="FAD-bd_PCMH_sub2"/>
</dbReference>
<dbReference type="InterPro" id="IPR001041">
    <property type="entry name" value="2Fe-2S_ferredoxin-type"/>
</dbReference>
<dbReference type="GO" id="GO:0051537">
    <property type="term" value="F:2 iron, 2 sulfur cluster binding"/>
    <property type="evidence" value="ECO:0007669"/>
    <property type="project" value="InterPro"/>
</dbReference>
<evidence type="ECO:0000313" key="10">
    <source>
        <dbReference type="Proteomes" id="UP000198862"/>
    </source>
</evidence>
<keyword evidence="6" id="KW-0830">Ubiquinone</keyword>
<dbReference type="Gene3D" id="3.30.390.50">
    <property type="entry name" value="CO dehydrogenase flavoprotein, C-terminal domain"/>
    <property type="match status" value="1"/>
</dbReference>
<keyword evidence="5" id="KW-0408">Iron</keyword>
<dbReference type="OrthoDB" id="9775084at2"/>
<dbReference type="STRING" id="1123010.SAMN02745724_02270"/>
<dbReference type="GO" id="GO:0071949">
    <property type="term" value="F:FAD binding"/>
    <property type="evidence" value="ECO:0007669"/>
    <property type="project" value="InterPro"/>
</dbReference>
<dbReference type="AlphaFoldDB" id="A0A1I1L5Y9"/>
<dbReference type="CDD" id="cd00207">
    <property type="entry name" value="fer2"/>
    <property type="match status" value="1"/>
</dbReference>
<dbReference type="InterPro" id="IPR012675">
    <property type="entry name" value="Beta-grasp_dom_sf"/>
</dbReference>
<sequence>MLKNKIQFLLNDRLISLSDINPNTSILQYLRSCTGKSGTKEGCASGDCGACTVVTVEYAGGDLRYKSLNACISLLPSLHGKQLLTVEDLQDGDKLHPVQKAMVDFHGSQCGFCTPGFIMSLFALHKNNPEPEKAQTLEALAGNLCRCTGYRAIIDAASAAKNHGPDQFDRNKRNTIAALAKIQKTSLLKLSEGDQVAYSPSSLSELTDLMLAHPNARIIAGGTDIVLEITQMMKSLGTIIYVGNVPELQEFEESDAQFTLGAALPFSDFTPSIATHYHEFGEMIERIGSLQIRNQGTLGGNIGNASPIADTPPVLIALDAKLNLRLGNKNRIISIEDYFIDYKKTSQQKSEFIQSIIIPKAKENSYLKVYKISKRFDDDISAVLAAFNLVIEDDVVKSVRIAFGGMAGTPKRAIKCEKELIGKPWTQASIENGMQALEQDFTPMSDVRASANYRMVVAKNLLQKAFIEITQPTINTGVVQYA</sequence>
<dbReference type="Pfam" id="PF01799">
    <property type="entry name" value="Fer2_2"/>
    <property type="match status" value="1"/>
</dbReference>
<keyword evidence="4" id="KW-0560">Oxidoreductase</keyword>
<feature type="domain" description="2Fe-2S ferredoxin-type" evidence="7">
    <location>
        <begin position="4"/>
        <end position="89"/>
    </location>
</feature>
<dbReference type="InterPro" id="IPR014307">
    <property type="entry name" value="Xanthine_DH_ssu"/>
</dbReference>
<accession>A0A1I1L5Y9</accession>
<dbReference type="RefSeq" id="WP_091983731.1">
    <property type="nucleotide sequence ID" value="NZ_FOLO01000015.1"/>
</dbReference>
<dbReference type="NCBIfam" id="TIGR02963">
    <property type="entry name" value="xanthine_xdhA"/>
    <property type="match status" value="1"/>
</dbReference>
<evidence type="ECO:0000259" key="8">
    <source>
        <dbReference type="PROSITE" id="PS51387"/>
    </source>
</evidence>
<dbReference type="Gene3D" id="3.10.20.30">
    <property type="match status" value="1"/>
</dbReference>
<proteinExistence type="predicted"/>
<dbReference type="Gene3D" id="3.30.465.10">
    <property type="match status" value="1"/>
</dbReference>
<keyword evidence="1" id="KW-0285">Flavoprotein</keyword>
<keyword evidence="2" id="KW-0479">Metal-binding</keyword>
<dbReference type="InterPro" id="IPR016167">
    <property type="entry name" value="FAD-bd_PCMH_sub1"/>
</dbReference>
<feature type="domain" description="FAD-binding PCMH-type" evidence="8">
    <location>
        <begin position="190"/>
        <end position="363"/>
    </location>
</feature>
<gene>
    <name evidence="9" type="ORF">SAMN02745724_02270</name>
</gene>
<dbReference type="PIRSF" id="PIRSF036557">
    <property type="entry name" value="XdhA_RC"/>
    <property type="match status" value="1"/>
</dbReference>
<evidence type="ECO:0000256" key="4">
    <source>
        <dbReference type="ARBA" id="ARBA00023002"/>
    </source>
</evidence>
<dbReference type="InterPro" id="IPR036010">
    <property type="entry name" value="2Fe-2S_ferredoxin-like_sf"/>
</dbReference>
<organism evidence="9 10">
    <name type="scientific">Pseudoalteromonas denitrificans DSM 6059</name>
    <dbReference type="NCBI Taxonomy" id="1123010"/>
    <lineage>
        <taxon>Bacteria</taxon>
        <taxon>Pseudomonadati</taxon>
        <taxon>Pseudomonadota</taxon>
        <taxon>Gammaproteobacteria</taxon>
        <taxon>Alteromonadales</taxon>
        <taxon>Pseudoalteromonadaceae</taxon>
        <taxon>Pseudoalteromonas</taxon>
    </lineage>
</organism>
<dbReference type="SUPFAM" id="SSF47741">
    <property type="entry name" value="CO dehydrogenase ISP C-domain like"/>
    <property type="match status" value="1"/>
</dbReference>
<dbReference type="GO" id="GO:0004854">
    <property type="term" value="F:xanthine dehydrogenase activity"/>
    <property type="evidence" value="ECO:0007669"/>
    <property type="project" value="InterPro"/>
</dbReference>
<dbReference type="InterPro" id="IPR005107">
    <property type="entry name" value="CO_DH_flav_C"/>
</dbReference>
<dbReference type="SUPFAM" id="SSF54292">
    <property type="entry name" value="2Fe-2S ferredoxin-like"/>
    <property type="match status" value="1"/>
</dbReference>
<dbReference type="InterPro" id="IPR036318">
    <property type="entry name" value="FAD-bd_PCMH-like_sf"/>
</dbReference>
<dbReference type="InterPro" id="IPR036884">
    <property type="entry name" value="2Fe-2S-bd_dom_sf"/>
</dbReference>
<dbReference type="EMBL" id="FOLO01000015">
    <property type="protein sequence ID" value="SFC68467.1"/>
    <property type="molecule type" value="Genomic_DNA"/>
</dbReference>
<dbReference type="Gene3D" id="3.30.43.10">
    <property type="entry name" value="Uridine Diphospho-n-acetylenolpyruvylglucosamine Reductase, domain 2"/>
    <property type="match status" value="1"/>
</dbReference>
<dbReference type="InterPro" id="IPR002346">
    <property type="entry name" value="Mopterin_DH_FAD-bd"/>
</dbReference>
<evidence type="ECO:0000256" key="2">
    <source>
        <dbReference type="ARBA" id="ARBA00022723"/>
    </source>
</evidence>
<reference evidence="9 10" key="1">
    <citation type="submission" date="2016-10" db="EMBL/GenBank/DDBJ databases">
        <authorList>
            <person name="de Groot N.N."/>
        </authorList>
    </citation>
    <scope>NUCLEOTIDE SEQUENCE [LARGE SCALE GENOMIC DNA]</scope>
    <source>
        <strain evidence="9 10">DSM 6059</strain>
    </source>
</reference>
<dbReference type="PROSITE" id="PS51085">
    <property type="entry name" value="2FE2S_FER_2"/>
    <property type="match status" value="1"/>
</dbReference>
<dbReference type="PROSITE" id="PS00197">
    <property type="entry name" value="2FE2S_FER_1"/>
    <property type="match status" value="1"/>
</dbReference>
<dbReference type="InterPro" id="IPR016166">
    <property type="entry name" value="FAD-bd_PCMH"/>
</dbReference>
<dbReference type="PANTHER" id="PTHR45444:SF3">
    <property type="entry name" value="XANTHINE DEHYDROGENASE"/>
    <property type="match status" value="1"/>
</dbReference>
<dbReference type="Pfam" id="PF03450">
    <property type="entry name" value="CO_deh_flav_C"/>
    <property type="match status" value="1"/>
</dbReference>
<dbReference type="SUPFAM" id="SSF56176">
    <property type="entry name" value="FAD-binding/transporter-associated domain-like"/>
    <property type="match status" value="1"/>
</dbReference>
<evidence type="ECO:0000313" key="9">
    <source>
        <dbReference type="EMBL" id="SFC68467.1"/>
    </source>
</evidence>
<dbReference type="InterPro" id="IPR002888">
    <property type="entry name" value="2Fe-2S-bd"/>
</dbReference>
<dbReference type="InterPro" id="IPR016208">
    <property type="entry name" value="Ald_Oxase/xanthine_DH-like"/>
</dbReference>
<dbReference type="PROSITE" id="PS51387">
    <property type="entry name" value="FAD_PCMH"/>
    <property type="match status" value="1"/>
</dbReference>
<name>A0A1I1L5Y9_9GAMM</name>
<dbReference type="Pfam" id="PF00111">
    <property type="entry name" value="Fer2"/>
    <property type="match status" value="1"/>
</dbReference>
<protein>
    <submittedName>
        <fullName evidence="9">Xanthine dehydrogenase small subunit</fullName>
    </submittedName>
</protein>
<dbReference type="SMART" id="SM01092">
    <property type="entry name" value="CO_deh_flav_C"/>
    <property type="match status" value="1"/>
</dbReference>
<keyword evidence="10" id="KW-1185">Reference proteome</keyword>
<dbReference type="InterPro" id="IPR006058">
    <property type="entry name" value="2Fe2S_fd_BS"/>
</dbReference>
<evidence type="ECO:0000256" key="6">
    <source>
        <dbReference type="ARBA" id="ARBA00023075"/>
    </source>
</evidence>
<dbReference type="GO" id="GO:0005506">
    <property type="term" value="F:iron ion binding"/>
    <property type="evidence" value="ECO:0007669"/>
    <property type="project" value="InterPro"/>
</dbReference>
<evidence type="ECO:0000256" key="1">
    <source>
        <dbReference type="ARBA" id="ARBA00022630"/>
    </source>
</evidence>
<dbReference type="InterPro" id="IPR012175">
    <property type="entry name" value="Xanth_DH_ssu_bac"/>
</dbReference>
<evidence type="ECO:0000256" key="5">
    <source>
        <dbReference type="ARBA" id="ARBA00023004"/>
    </source>
</evidence>
<dbReference type="PANTHER" id="PTHR45444">
    <property type="entry name" value="XANTHINE DEHYDROGENASE"/>
    <property type="match status" value="1"/>
</dbReference>
<dbReference type="SUPFAM" id="SSF55447">
    <property type="entry name" value="CO dehydrogenase flavoprotein C-terminal domain-like"/>
    <property type="match status" value="1"/>
</dbReference>
<dbReference type="Gene3D" id="1.10.150.120">
    <property type="entry name" value="[2Fe-2S]-binding domain"/>
    <property type="match status" value="1"/>
</dbReference>
<dbReference type="InterPro" id="IPR036683">
    <property type="entry name" value="CO_DH_flav_C_dom_sf"/>
</dbReference>
<evidence type="ECO:0000259" key="7">
    <source>
        <dbReference type="PROSITE" id="PS51085"/>
    </source>
</evidence>
<evidence type="ECO:0000256" key="3">
    <source>
        <dbReference type="ARBA" id="ARBA00022827"/>
    </source>
</evidence>
<keyword evidence="3" id="KW-0274">FAD</keyword>
<dbReference type="Proteomes" id="UP000198862">
    <property type="component" value="Unassembled WGS sequence"/>
</dbReference>